<accession>A0AAN6DDE9</accession>
<organism evidence="1 2">
    <name type="scientific">Pichia angusta</name>
    <name type="common">Yeast</name>
    <name type="synonym">Hansenula polymorpha</name>
    <dbReference type="NCBI Taxonomy" id="870730"/>
    <lineage>
        <taxon>Eukaryota</taxon>
        <taxon>Fungi</taxon>
        <taxon>Dikarya</taxon>
        <taxon>Ascomycota</taxon>
        <taxon>Saccharomycotina</taxon>
        <taxon>Pichiomycetes</taxon>
        <taxon>Pichiales</taxon>
        <taxon>Pichiaceae</taxon>
        <taxon>Ogataea</taxon>
    </lineage>
</organism>
<proteinExistence type="predicted"/>
<dbReference type="RefSeq" id="XP_043058945.1">
    <property type="nucleotide sequence ID" value="XM_043204098.1"/>
</dbReference>
<dbReference type="AlphaFoldDB" id="A0AAN6DDE9"/>
<dbReference type="GeneID" id="66127554"/>
<gene>
    <name evidence="1" type="ORF">KL928_003503</name>
</gene>
<name>A0AAN6DDE9_PICAN</name>
<evidence type="ECO:0000313" key="2">
    <source>
        <dbReference type="Proteomes" id="UP001196530"/>
    </source>
</evidence>
<evidence type="ECO:0000313" key="1">
    <source>
        <dbReference type="EMBL" id="KAG7817604.1"/>
    </source>
</evidence>
<dbReference type="EMBL" id="JAHLUX010000007">
    <property type="protein sequence ID" value="KAG7817604.1"/>
    <property type="molecule type" value="Genomic_DNA"/>
</dbReference>
<dbReference type="Proteomes" id="UP001196530">
    <property type="component" value="Unassembled WGS sequence"/>
</dbReference>
<reference evidence="1" key="1">
    <citation type="journal article" date="2021" name="G3 (Bethesda)">
        <title>Genomic diversity, chromosomal rearrangements, and interspecies hybridization in the ogataea polymorpha species complex.</title>
        <authorList>
            <person name="Hanson S.J."/>
            <person name="Cinneide E.O."/>
            <person name="Salzberg L.I."/>
            <person name="Wolfe K.H."/>
            <person name="McGowan J."/>
            <person name="Fitzpatrick D.A."/>
            <person name="Matlin K."/>
        </authorList>
    </citation>
    <scope>NUCLEOTIDE SEQUENCE</scope>
    <source>
        <strain evidence="1">61-244</strain>
    </source>
</reference>
<protein>
    <submittedName>
        <fullName evidence="1">Uncharacterized protein</fullName>
    </submittedName>
</protein>
<sequence length="70" mass="7848">MDRRLLIIGTPGVPPSGSSLFITDDTPKPLVWEDSVFLALESERRHVWPNALINWVLQDRWTAGSTTALC</sequence>
<comment type="caution">
    <text evidence="1">The sequence shown here is derived from an EMBL/GenBank/DDBJ whole genome shotgun (WGS) entry which is preliminary data.</text>
</comment>